<reference evidence="3" key="2">
    <citation type="submission" date="2022-10" db="EMBL/GenBank/DDBJ databases">
        <authorList>
            <consortium name="ENA_rothamsted_submissions"/>
            <consortium name="culmorum"/>
            <person name="King R."/>
        </authorList>
    </citation>
    <scope>NUCLEOTIDE SEQUENCE</scope>
</reference>
<keyword evidence="2" id="KW-0472">Membrane</keyword>
<organism evidence="3 4">
    <name type="scientific">Chironomus riparius</name>
    <dbReference type="NCBI Taxonomy" id="315576"/>
    <lineage>
        <taxon>Eukaryota</taxon>
        <taxon>Metazoa</taxon>
        <taxon>Ecdysozoa</taxon>
        <taxon>Arthropoda</taxon>
        <taxon>Hexapoda</taxon>
        <taxon>Insecta</taxon>
        <taxon>Pterygota</taxon>
        <taxon>Neoptera</taxon>
        <taxon>Endopterygota</taxon>
        <taxon>Diptera</taxon>
        <taxon>Nematocera</taxon>
        <taxon>Chironomoidea</taxon>
        <taxon>Chironomidae</taxon>
        <taxon>Chironominae</taxon>
        <taxon>Chironomus</taxon>
    </lineage>
</organism>
<proteinExistence type="predicted"/>
<evidence type="ECO:0000313" key="4">
    <source>
        <dbReference type="Proteomes" id="UP001153620"/>
    </source>
</evidence>
<protein>
    <submittedName>
        <fullName evidence="3">Uncharacterized protein</fullName>
    </submittedName>
</protein>
<gene>
    <name evidence="3" type="ORF">CHIRRI_LOCUS13373</name>
</gene>
<dbReference type="EMBL" id="OU895880">
    <property type="protein sequence ID" value="CAG9810560.1"/>
    <property type="molecule type" value="Genomic_DNA"/>
</dbReference>
<feature type="transmembrane region" description="Helical" evidence="2">
    <location>
        <begin position="6"/>
        <end position="29"/>
    </location>
</feature>
<evidence type="ECO:0000256" key="1">
    <source>
        <dbReference type="SAM" id="MobiDB-lite"/>
    </source>
</evidence>
<evidence type="ECO:0000313" key="3">
    <source>
        <dbReference type="EMBL" id="CAG9810560.1"/>
    </source>
</evidence>
<keyword evidence="2" id="KW-1133">Transmembrane helix</keyword>
<reference evidence="3" key="1">
    <citation type="submission" date="2022-01" db="EMBL/GenBank/DDBJ databases">
        <authorList>
            <person name="King R."/>
        </authorList>
    </citation>
    <scope>NUCLEOTIDE SEQUENCE</scope>
</reference>
<feature type="region of interest" description="Disordered" evidence="1">
    <location>
        <begin position="38"/>
        <end position="59"/>
    </location>
</feature>
<name>A0A9N9X023_9DIPT</name>
<dbReference type="AlphaFoldDB" id="A0A9N9X023"/>
<dbReference type="Proteomes" id="UP001153620">
    <property type="component" value="Chromosome 4"/>
</dbReference>
<evidence type="ECO:0000256" key="2">
    <source>
        <dbReference type="SAM" id="Phobius"/>
    </source>
</evidence>
<accession>A0A9N9X023</accession>
<sequence>MSDTDGIILGISLSIGITSVVFLLSYVSYKIGVKFHDRHGSDTSNESTEPPSPVVEEVVRPQRSQYSDITVRFFEEFGINGYQPDPAVHRQIETIRVRSTDVLPEYHEVADSNPPSYHEAISVYKVENERY</sequence>
<keyword evidence="2" id="KW-0812">Transmembrane</keyword>
<keyword evidence="4" id="KW-1185">Reference proteome</keyword>